<feature type="compositionally biased region" description="Basic residues" evidence="1">
    <location>
        <begin position="64"/>
        <end position="80"/>
    </location>
</feature>
<dbReference type="Proteomes" id="UP001189429">
    <property type="component" value="Unassembled WGS sequence"/>
</dbReference>
<comment type="caution">
    <text evidence="2">The sequence shown here is derived from an EMBL/GenBank/DDBJ whole genome shotgun (WGS) entry which is preliminary data.</text>
</comment>
<reference evidence="2" key="1">
    <citation type="submission" date="2023-10" db="EMBL/GenBank/DDBJ databases">
        <authorList>
            <person name="Chen Y."/>
            <person name="Shah S."/>
            <person name="Dougan E. K."/>
            <person name="Thang M."/>
            <person name="Chan C."/>
        </authorList>
    </citation>
    <scope>NUCLEOTIDE SEQUENCE [LARGE SCALE GENOMIC DNA]</scope>
</reference>
<sequence length="197" mass="20982">MSTLWAKEKEKGRANGRSSDRGGHGGTIEVGSSSSRSRSRRSGSCQVVACSGSGSTSSSSSRERSKRKKKKKKGKKKRKASSTSSRSRSRRKRQKLESSIADSVAAALKRASRASPLGSPAIGNLGISAVPVWIKDRPDTSKLGMDLQTGGSERSLPMSQAGGPDDKLSLTNGICMEYPRGLCQRSNCPFKHLAAVR</sequence>
<gene>
    <name evidence="2" type="ORF">PCOR1329_LOCUS52643</name>
</gene>
<evidence type="ECO:0000313" key="2">
    <source>
        <dbReference type="EMBL" id="CAK0864948.1"/>
    </source>
</evidence>
<organism evidence="2 3">
    <name type="scientific">Prorocentrum cordatum</name>
    <dbReference type="NCBI Taxonomy" id="2364126"/>
    <lineage>
        <taxon>Eukaryota</taxon>
        <taxon>Sar</taxon>
        <taxon>Alveolata</taxon>
        <taxon>Dinophyceae</taxon>
        <taxon>Prorocentrales</taxon>
        <taxon>Prorocentraceae</taxon>
        <taxon>Prorocentrum</taxon>
    </lineage>
</organism>
<evidence type="ECO:0000256" key="1">
    <source>
        <dbReference type="SAM" id="MobiDB-lite"/>
    </source>
</evidence>
<feature type="region of interest" description="Disordered" evidence="1">
    <location>
        <begin position="1"/>
        <end position="101"/>
    </location>
</feature>
<proteinExistence type="predicted"/>
<feature type="compositionally biased region" description="Low complexity" evidence="1">
    <location>
        <begin position="51"/>
        <end position="60"/>
    </location>
</feature>
<name>A0ABN9UXN3_9DINO</name>
<protein>
    <recommendedName>
        <fullName evidence="4">C3H1-type domain-containing protein</fullName>
    </recommendedName>
</protein>
<evidence type="ECO:0000313" key="3">
    <source>
        <dbReference type="Proteomes" id="UP001189429"/>
    </source>
</evidence>
<feature type="compositionally biased region" description="Basic and acidic residues" evidence="1">
    <location>
        <begin position="1"/>
        <end position="23"/>
    </location>
</feature>
<accession>A0ABN9UXN3</accession>
<evidence type="ECO:0008006" key="4">
    <source>
        <dbReference type="Google" id="ProtNLM"/>
    </source>
</evidence>
<keyword evidence="3" id="KW-1185">Reference proteome</keyword>
<dbReference type="EMBL" id="CAUYUJ010016408">
    <property type="protein sequence ID" value="CAK0864948.1"/>
    <property type="molecule type" value="Genomic_DNA"/>
</dbReference>